<keyword evidence="5" id="KW-0378">Hydrolase</keyword>
<comment type="function">
    <text evidence="2">Counteracts the endogenous Pycsar antiviral defense system. Phosphodiesterase that enables metal-dependent hydrolysis of host cyclic nucleotide Pycsar defense signals such as cCMP and cUMP.</text>
</comment>
<dbReference type="PANTHER" id="PTHR15032">
    <property type="entry name" value="N-ACYL-PHOSPHATIDYLETHANOLAMINE-HYDROLYZING PHOSPHOLIPASE D"/>
    <property type="match status" value="1"/>
</dbReference>
<dbReference type="EMBL" id="QKRB01000010">
    <property type="protein sequence ID" value="PZD97551.1"/>
    <property type="molecule type" value="Genomic_DNA"/>
</dbReference>
<dbReference type="GO" id="GO:0070290">
    <property type="term" value="F:N-acylphosphatidylethanolamine-specific phospholipase D activity"/>
    <property type="evidence" value="ECO:0007669"/>
    <property type="project" value="InterPro"/>
</dbReference>
<sequence>MGAEIDKSEHTAVSKVRAADLLRWRIERLRKKKDLSFRVPVYDRIDNQFIKTNRTESAITWIGHCTFLIQIGGLNIVTDPVWASRMGLETRLAEPGISIGEMPEIDMVLVSHNHYDHLDFASIARLPGKPVYLVPEGLGQLFKKKGYNDVQEFSWWDERVHRELKITFLPSLHWSRRGLRDINASLWGGWMIEYNGVAIYFVGDSGYYHGFELIGKRYKIDYVLMPIGAYEPEWFMANQHMTPEEAVKAYTELNAGMFIPMHYDAFRLADDTPQEALLRVRAAWEQQQLDPNRLHTMALGETLRV</sequence>
<accession>A0A2W1M0U3</accession>
<gene>
    <name evidence="5" type="ORF">DNH61_01360</name>
</gene>
<dbReference type="Gene3D" id="3.60.15.10">
    <property type="entry name" value="Ribonuclease Z/Hydroxyacylglutathione hydrolase-like"/>
    <property type="match status" value="1"/>
</dbReference>
<organism evidence="5 6">
    <name type="scientific">Paenibacillus sambharensis</name>
    <dbReference type="NCBI Taxonomy" id="1803190"/>
    <lineage>
        <taxon>Bacteria</taxon>
        <taxon>Bacillati</taxon>
        <taxon>Bacillota</taxon>
        <taxon>Bacilli</taxon>
        <taxon>Bacillales</taxon>
        <taxon>Paenibacillaceae</taxon>
        <taxon>Paenibacillus</taxon>
    </lineage>
</organism>
<dbReference type="OrthoDB" id="9805728at2"/>
<dbReference type="InterPro" id="IPR001279">
    <property type="entry name" value="Metallo-B-lactamas"/>
</dbReference>
<dbReference type="RefSeq" id="WP_111144912.1">
    <property type="nucleotide sequence ID" value="NZ_QKRB01000010.1"/>
</dbReference>
<evidence type="ECO:0000313" key="5">
    <source>
        <dbReference type="EMBL" id="PZD97551.1"/>
    </source>
</evidence>
<comment type="catalytic activity">
    <reaction evidence="3">
        <text>3',5'-cyclic UMP + H2O = UMP + H(+)</text>
        <dbReference type="Rhea" id="RHEA:70575"/>
        <dbReference type="ChEBI" id="CHEBI:15377"/>
        <dbReference type="ChEBI" id="CHEBI:15378"/>
        <dbReference type="ChEBI" id="CHEBI:57865"/>
        <dbReference type="ChEBI" id="CHEBI:184387"/>
    </reaction>
    <physiologicalReaction direction="left-to-right" evidence="3">
        <dbReference type="Rhea" id="RHEA:70576"/>
    </physiologicalReaction>
</comment>
<dbReference type="Proteomes" id="UP000249522">
    <property type="component" value="Unassembled WGS sequence"/>
</dbReference>
<reference evidence="5 6" key="1">
    <citation type="submission" date="2018-06" db="EMBL/GenBank/DDBJ databases">
        <title>Paenibacillus imtechensis sp. nov.</title>
        <authorList>
            <person name="Pinnaka A.K."/>
            <person name="Singh H."/>
            <person name="Kaur M."/>
        </authorList>
    </citation>
    <scope>NUCLEOTIDE SEQUENCE [LARGE SCALE GENOMIC DNA]</scope>
    <source>
        <strain evidence="5 6">SMB1</strain>
    </source>
</reference>
<comment type="catalytic activity">
    <reaction evidence="1">
        <text>3',5'-cyclic CMP + H2O = CMP + H(+)</text>
        <dbReference type="Rhea" id="RHEA:72675"/>
        <dbReference type="ChEBI" id="CHEBI:15377"/>
        <dbReference type="ChEBI" id="CHEBI:15378"/>
        <dbReference type="ChEBI" id="CHEBI:58003"/>
        <dbReference type="ChEBI" id="CHEBI:60377"/>
    </reaction>
    <physiologicalReaction direction="left-to-right" evidence="1">
        <dbReference type="Rhea" id="RHEA:72676"/>
    </physiologicalReaction>
</comment>
<evidence type="ECO:0000256" key="2">
    <source>
        <dbReference type="ARBA" id="ARBA00034301"/>
    </source>
</evidence>
<dbReference type="InterPro" id="IPR024884">
    <property type="entry name" value="NAPE-PLD"/>
</dbReference>
<dbReference type="InterPro" id="IPR036866">
    <property type="entry name" value="RibonucZ/Hydroxyglut_hydro"/>
</dbReference>
<dbReference type="PIRSF" id="PIRSF038896">
    <property type="entry name" value="NAPE-PLD"/>
    <property type="match status" value="1"/>
</dbReference>
<feature type="domain" description="Metallo-beta-lactamase" evidence="4">
    <location>
        <begin position="75"/>
        <end position="263"/>
    </location>
</feature>
<dbReference type="Pfam" id="PF12706">
    <property type="entry name" value="Lactamase_B_2"/>
    <property type="match status" value="1"/>
</dbReference>
<proteinExistence type="predicted"/>
<name>A0A2W1M0U3_9BACL</name>
<evidence type="ECO:0000313" key="6">
    <source>
        <dbReference type="Proteomes" id="UP000249522"/>
    </source>
</evidence>
<dbReference type="SUPFAM" id="SSF56281">
    <property type="entry name" value="Metallo-hydrolase/oxidoreductase"/>
    <property type="match status" value="1"/>
</dbReference>
<evidence type="ECO:0000256" key="1">
    <source>
        <dbReference type="ARBA" id="ARBA00034221"/>
    </source>
</evidence>
<dbReference type="PANTHER" id="PTHR15032:SF36">
    <property type="entry name" value="METALLO-BETA-LACTAMASE DOMAIN-CONTAINING PROTEIN"/>
    <property type="match status" value="1"/>
</dbReference>
<keyword evidence="6" id="KW-1185">Reference proteome</keyword>
<evidence type="ECO:0000259" key="4">
    <source>
        <dbReference type="Pfam" id="PF12706"/>
    </source>
</evidence>
<dbReference type="AlphaFoldDB" id="A0A2W1M0U3"/>
<dbReference type="GO" id="GO:0005737">
    <property type="term" value="C:cytoplasm"/>
    <property type="evidence" value="ECO:0007669"/>
    <property type="project" value="TreeGrafter"/>
</dbReference>
<protein>
    <submittedName>
        <fullName evidence="5">MBL fold metallo-hydrolase</fullName>
    </submittedName>
</protein>
<dbReference type="GO" id="GO:0008270">
    <property type="term" value="F:zinc ion binding"/>
    <property type="evidence" value="ECO:0007669"/>
    <property type="project" value="InterPro"/>
</dbReference>
<comment type="caution">
    <text evidence="5">The sequence shown here is derived from an EMBL/GenBank/DDBJ whole genome shotgun (WGS) entry which is preliminary data.</text>
</comment>
<evidence type="ECO:0000256" key="3">
    <source>
        <dbReference type="ARBA" id="ARBA00048505"/>
    </source>
</evidence>